<feature type="region of interest" description="Disordered" evidence="2">
    <location>
        <begin position="93"/>
        <end position="136"/>
    </location>
</feature>
<reference evidence="3 4" key="1">
    <citation type="submission" date="2021-07" db="EMBL/GenBank/DDBJ databases">
        <title>Novel Helicobacter sp. Isolated from a dog.</title>
        <authorList>
            <person name="Rimbara E."/>
            <person name="Suzuki M."/>
        </authorList>
    </citation>
    <scope>NUCLEOTIDE SEQUENCE [LARGE SCALE GENOMIC DNA]</scope>
    <source>
        <strain evidence="4">NHP19-003</strain>
        <plasmid evidence="3 4">pNHP190003_1</plasmid>
    </source>
</reference>
<feature type="coiled-coil region" evidence="1">
    <location>
        <begin position="10"/>
        <end position="55"/>
    </location>
</feature>
<evidence type="ECO:0000256" key="1">
    <source>
        <dbReference type="SAM" id="Coils"/>
    </source>
</evidence>
<feature type="compositionally biased region" description="Polar residues" evidence="2">
    <location>
        <begin position="125"/>
        <end position="136"/>
    </location>
</feature>
<keyword evidence="4" id="KW-1185">Reference proteome</keyword>
<sequence length="136" mass="16152">MHKDYNEISSRQLQNLYDQCNDRITKLREKLQETRSRWDKEIKAQEDRLRTLQAKQHKELEAITKQGNEKIEEHKKVMEVMNQKGYAEFVVDERVKVDQPKQSTKENTTGNTQTPKPQETKQHTSDQNAQTQQQGR</sequence>
<feature type="compositionally biased region" description="Polar residues" evidence="2">
    <location>
        <begin position="100"/>
        <end position="117"/>
    </location>
</feature>
<evidence type="ECO:0000256" key="2">
    <source>
        <dbReference type="SAM" id="MobiDB-lite"/>
    </source>
</evidence>
<gene>
    <name evidence="3" type="ORF">NHP190003_15950</name>
</gene>
<evidence type="ECO:0000313" key="3">
    <source>
        <dbReference type="EMBL" id="BCZ18313.1"/>
    </source>
</evidence>
<proteinExistence type="predicted"/>
<protein>
    <submittedName>
        <fullName evidence="3">Uncharacterized protein</fullName>
    </submittedName>
</protein>
<dbReference type="Proteomes" id="UP000826775">
    <property type="component" value="Plasmid pNHP190003_1"/>
</dbReference>
<evidence type="ECO:0000313" key="4">
    <source>
        <dbReference type="Proteomes" id="UP000826775"/>
    </source>
</evidence>
<keyword evidence="1" id="KW-0175">Coiled coil</keyword>
<name>A0ABM7SL03_9HELI</name>
<dbReference type="EMBL" id="AP024815">
    <property type="protein sequence ID" value="BCZ18313.1"/>
    <property type="molecule type" value="Genomic_DNA"/>
</dbReference>
<geneLocation type="plasmid" evidence="3 4">
    <name>pNHP190003_1</name>
</geneLocation>
<dbReference type="RefSeq" id="WP_221281285.1">
    <property type="nucleotide sequence ID" value="NZ_AP024815.1"/>
</dbReference>
<organism evidence="3 4">
    <name type="scientific">Helicobacter gastrocanis</name>
    <dbReference type="NCBI Taxonomy" id="2849641"/>
    <lineage>
        <taxon>Bacteria</taxon>
        <taxon>Pseudomonadati</taxon>
        <taxon>Campylobacterota</taxon>
        <taxon>Epsilonproteobacteria</taxon>
        <taxon>Campylobacterales</taxon>
        <taxon>Helicobacteraceae</taxon>
        <taxon>Helicobacter</taxon>
    </lineage>
</organism>
<accession>A0ABM7SL03</accession>
<keyword evidence="3" id="KW-0614">Plasmid</keyword>